<feature type="region of interest" description="Disordered" evidence="1">
    <location>
        <begin position="353"/>
        <end position="373"/>
    </location>
</feature>
<evidence type="ECO:0000256" key="1">
    <source>
        <dbReference type="SAM" id="MobiDB-lite"/>
    </source>
</evidence>
<accession>A0ABY8U578</accession>
<dbReference type="InterPro" id="IPR006595">
    <property type="entry name" value="CTLH_C"/>
</dbReference>
<proteinExistence type="predicted"/>
<name>A0ABY8U578_TETOB</name>
<dbReference type="Proteomes" id="UP001244341">
    <property type="component" value="Chromosome 7b"/>
</dbReference>
<dbReference type="PROSITE" id="PS50897">
    <property type="entry name" value="CTLH"/>
    <property type="match status" value="1"/>
</dbReference>
<dbReference type="InterPro" id="IPR024964">
    <property type="entry name" value="CTLH/CRA"/>
</dbReference>
<dbReference type="EMBL" id="CP126214">
    <property type="protein sequence ID" value="WIA16544.1"/>
    <property type="molecule type" value="Genomic_DNA"/>
</dbReference>
<evidence type="ECO:0000313" key="3">
    <source>
        <dbReference type="EMBL" id="WIA16544.1"/>
    </source>
</evidence>
<organism evidence="3 4">
    <name type="scientific">Tetradesmus obliquus</name>
    <name type="common">Green alga</name>
    <name type="synonym">Acutodesmus obliquus</name>
    <dbReference type="NCBI Taxonomy" id="3088"/>
    <lineage>
        <taxon>Eukaryota</taxon>
        <taxon>Viridiplantae</taxon>
        <taxon>Chlorophyta</taxon>
        <taxon>core chlorophytes</taxon>
        <taxon>Chlorophyceae</taxon>
        <taxon>CS clade</taxon>
        <taxon>Sphaeropleales</taxon>
        <taxon>Scenedesmaceae</taxon>
        <taxon>Tetradesmus</taxon>
    </lineage>
</organism>
<keyword evidence="4" id="KW-1185">Reference proteome</keyword>
<gene>
    <name evidence="3" type="ORF">OEZ85_013218</name>
</gene>
<sequence length="562" mass="58646">MHTRSEGSPQLLDVNCTALDGLVLEYLAAAELVEDVSSEGSQLASRLAAFAAYEQLHQGNVCNAMAIVARFCPQVLQDQRLGFKLKRQQFIELLRQSTTAGDAAALACAREELAPLALDAYPEAYLDFKRAMLMLMQPQQQEQDQQQQQGQQQQDGSLCARHQLAEVLQHTMLQESGCRAPQLAQLLAYLSHLFSLYTSGSHGSSSSRGSSSHAALQQQLAAAGAELAAGLLLLEGRDEGPLPPDVAGLPTNERDVQALMAAVSIPRSAALDALKAAGGDAAAALAWQLMRFRLNSKKVDALAWEYAVARGLVEPDEGPSAAAAATAAPSDMMDVDQAPAAAAPAAAAAAAPDMARTSSGGSGKAQKRSNNGSTGAAAAAAAAGSGSPFTSAAGPGHGHCLAAAAGGPVAAAMLRTQQQLRWQQLQHSLKSAAAACGSSSSMKDASQQQQDVQASLAQLQGLVKKGSWPAAEALVEELQPGLLQESPSLRFELKRCHFMQDQPPELHDADMSGSEDAEGLEFDEAEVLQVMEVLELPRATALELLAEQGGDAQAVIMAAFGA</sequence>
<protein>
    <recommendedName>
        <fullName evidence="2">CTLH domain-containing protein</fullName>
    </recommendedName>
</protein>
<dbReference type="SMART" id="SM00668">
    <property type="entry name" value="CTLH"/>
    <property type="match status" value="2"/>
</dbReference>
<evidence type="ECO:0000259" key="2">
    <source>
        <dbReference type="PROSITE" id="PS50897"/>
    </source>
</evidence>
<feature type="domain" description="CTLH" evidence="2">
    <location>
        <begin position="54"/>
        <end position="101"/>
    </location>
</feature>
<evidence type="ECO:0000313" key="4">
    <source>
        <dbReference type="Proteomes" id="UP001244341"/>
    </source>
</evidence>
<dbReference type="Pfam" id="PF10607">
    <property type="entry name" value="CTLH"/>
    <property type="match status" value="1"/>
</dbReference>
<reference evidence="3 4" key="1">
    <citation type="submission" date="2023-05" db="EMBL/GenBank/DDBJ databases">
        <title>A 100% complete, gapless, phased diploid assembly of the Scenedesmus obliquus UTEX 3031 genome.</title>
        <authorList>
            <person name="Biondi T.C."/>
            <person name="Hanschen E.R."/>
            <person name="Kwon T."/>
            <person name="Eng W."/>
            <person name="Kruse C.P.S."/>
            <person name="Koehler S.I."/>
            <person name="Kunde Y."/>
            <person name="Gleasner C.D."/>
            <person name="You Mak K.T."/>
            <person name="Polle J."/>
            <person name="Hovde B.T."/>
            <person name="Starkenburg S.R."/>
        </authorList>
    </citation>
    <scope>NUCLEOTIDE SEQUENCE [LARGE SCALE GENOMIC DNA]</scope>
    <source>
        <strain evidence="3 4">DOE0152z</strain>
    </source>
</reference>